<sequence length="238" mass="26478">MTSPDIAGSPCANSALNPRVMTYAILSTPDIADSVTEVDCDASKWIEYTDGDSVCIARFPSPVSETMRQGLHEYARWSLWGNLFSSGEQQPATDADVVDTISNCQAAPTAISWGGFLVAAYDQRSQHFLVFADPTGKLQAQYRQDEHGHLHVGQVPRPYRRREPVQKAGRDRFPARNTFRAHERHGNRARQEFTVLPRGAVLLFRSGELSLLSHIYPRSPATVLSIIQRAKLRFGNAP</sequence>
<name>A0ABU1LTE8_9BURK</name>
<reference evidence="1 2" key="1">
    <citation type="submission" date="2023-07" db="EMBL/GenBank/DDBJ databases">
        <title>Sorghum-associated microbial communities from plants grown in Nebraska, USA.</title>
        <authorList>
            <person name="Schachtman D."/>
        </authorList>
    </citation>
    <scope>NUCLEOTIDE SEQUENCE [LARGE SCALE GENOMIC DNA]</scope>
    <source>
        <strain evidence="1 2">DS1316</strain>
    </source>
</reference>
<accession>A0ABU1LTE8</accession>
<evidence type="ECO:0000313" key="2">
    <source>
        <dbReference type="Proteomes" id="UP001264340"/>
    </source>
</evidence>
<evidence type="ECO:0000313" key="1">
    <source>
        <dbReference type="EMBL" id="MDR6409998.1"/>
    </source>
</evidence>
<gene>
    <name evidence="1" type="ORF">J2804_003403</name>
</gene>
<proteinExistence type="predicted"/>
<dbReference type="EMBL" id="JAVDRP010000005">
    <property type="protein sequence ID" value="MDR6409998.1"/>
    <property type="molecule type" value="Genomic_DNA"/>
</dbReference>
<keyword evidence="2" id="KW-1185">Reference proteome</keyword>
<dbReference type="Proteomes" id="UP001264340">
    <property type="component" value="Unassembled WGS sequence"/>
</dbReference>
<protein>
    <submittedName>
        <fullName evidence="1">Uncharacterized protein</fullName>
    </submittedName>
</protein>
<comment type="caution">
    <text evidence="1">The sequence shown here is derived from an EMBL/GenBank/DDBJ whole genome shotgun (WGS) entry which is preliminary data.</text>
</comment>
<organism evidence="1 2">
    <name type="scientific">Paraburkholderia terricola</name>
    <dbReference type="NCBI Taxonomy" id="169427"/>
    <lineage>
        <taxon>Bacteria</taxon>
        <taxon>Pseudomonadati</taxon>
        <taxon>Pseudomonadota</taxon>
        <taxon>Betaproteobacteria</taxon>
        <taxon>Burkholderiales</taxon>
        <taxon>Burkholderiaceae</taxon>
        <taxon>Paraburkholderia</taxon>
    </lineage>
</organism>